<accession>A0AAQ4CN22</accession>
<feature type="binding site" evidence="7">
    <location>
        <position position="296"/>
    </location>
    <ligand>
        <name>3-phosphoshikimate</name>
        <dbReference type="ChEBI" id="CHEBI:145989"/>
    </ligand>
</feature>
<dbReference type="CDD" id="cd01556">
    <property type="entry name" value="EPSP_synthase"/>
    <property type="match status" value="1"/>
</dbReference>
<organism evidence="9 10">
    <name type="scientific">Saccharolobus caldissimus</name>
    <dbReference type="NCBI Taxonomy" id="1702097"/>
    <lineage>
        <taxon>Archaea</taxon>
        <taxon>Thermoproteota</taxon>
        <taxon>Thermoprotei</taxon>
        <taxon>Sulfolobales</taxon>
        <taxon>Sulfolobaceae</taxon>
        <taxon>Saccharolobus</taxon>
    </lineage>
</organism>
<feature type="binding site" evidence="7">
    <location>
        <position position="371"/>
    </location>
    <ligand>
        <name>phosphoenolpyruvate</name>
        <dbReference type="ChEBI" id="CHEBI:58702"/>
    </ligand>
</feature>
<dbReference type="GO" id="GO:0009073">
    <property type="term" value="P:aromatic amino acid family biosynthetic process"/>
    <property type="evidence" value="ECO:0007669"/>
    <property type="project" value="UniProtKB-KW"/>
</dbReference>
<dbReference type="HAMAP" id="MF_00210">
    <property type="entry name" value="EPSP_synth"/>
    <property type="match status" value="1"/>
</dbReference>
<evidence type="ECO:0000256" key="7">
    <source>
        <dbReference type="HAMAP-Rule" id="MF_00210"/>
    </source>
</evidence>
<feature type="binding site" evidence="7">
    <location>
        <position position="85"/>
    </location>
    <ligand>
        <name>phosphoenolpyruvate</name>
        <dbReference type="ChEBI" id="CHEBI:58702"/>
    </ligand>
</feature>
<feature type="binding site" evidence="7">
    <location>
        <position position="156"/>
    </location>
    <ligand>
        <name>3-phosphoshikimate</name>
        <dbReference type="ChEBI" id="CHEBI:145989"/>
    </ligand>
</feature>
<dbReference type="EMBL" id="AP025226">
    <property type="protein sequence ID" value="BDB97203.1"/>
    <property type="molecule type" value="Genomic_DNA"/>
</dbReference>
<dbReference type="RefSeq" id="WP_229571221.1">
    <property type="nucleotide sequence ID" value="NZ_AP025226.1"/>
</dbReference>
<dbReference type="PANTHER" id="PTHR21090:SF5">
    <property type="entry name" value="PENTAFUNCTIONAL AROM POLYPEPTIDE"/>
    <property type="match status" value="1"/>
</dbReference>
<feature type="binding site" evidence="7">
    <location>
        <position position="20"/>
    </location>
    <ligand>
        <name>3-phosphoshikimate</name>
        <dbReference type="ChEBI" id="CHEBI:145989"/>
    </ligand>
</feature>
<feature type="binding site" evidence="7">
    <location>
        <position position="323"/>
    </location>
    <ligand>
        <name>3-phosphoshikimate</name>
        <dbReference type="ChEBI" id="CHEBI:145989"/>
    </ligand>
</feature>
<feature type="binding site" evidence="7">
    <location>
        <position position="154"/>
    </location>
    <ligand>
        <name>3-phosphoshikimate</name>
        <dbReference type="ChEBI" id="CHEBI:145989"/>
    </ligand>
</feature>
<dbReference type="KEGG" id="scas:SACC_02200"/>
<evidence type="ECO:0000256" key="5">
    <source>
        <dbReference type="ARBA" id="ARBA00023141"/>
    </source>
</evidence>
<feature type="binding site" evidence="7">
    <location>
        <position position="21"/>
    </location>
    <ligand>
        <name>3-phosphoshikimate</name>
        <dbReference type="ChEBI" id="CHEBI:145989"/>
    </ligand>
</feature>
<evidence type="ECO:0000256" key="2">
    <source>
        <dbReference type="ARBA" id="ARBA00009948"/>
    </source>
</evidence>
<dbReference type="Gene3D" id="3.65.10.10">
    <property type="entry name" value="Enolpyruvate transferase domain"/>
    <property type="match status" value="2"/>
</dbReference>
<feature type="binding site" evidence="7">
    <location>
        <position position="395"/>
    </location>
    <ligand>
        <name>phosphoenolpyruvate</name>
        <dbReference type="ChEBI" id="CHEBI:58702"/>
    </ligand>
</feature>
<evidence type="ECO:0000259" key="8">
    <source>
        <dbReference type="Pfam" id="PF00275"/>
    </source>
</evidence>
<keyword evidence="4 7" id="KW-0808">Transferase</keyword>
<dbReference type="InterPro" id="IPR023193">
    <property type="entry name" value="EPSP_synthase_CS"/>
</dbReference>
<evidence type="ECO:0000256" key="3">
    <source>
        <dbReference type="ARBA" id="ARBA00022605"/>
    </source>
</evidence>
<dbReference type="InterPro" id="IPR001986">
    <property type="entry name" value="Enolpyruvate_Tfrase_dom"/>
</dbReference>
<gene>
    <name evidence="7" type="primary">aroA</name>
    <name evidence="9" type="ORF">SACC_02200</name>
</gene>
<dbReference type="GO" id="GO:0008652">
    <property type="term" value="P:amino acid biosynthetic process"/>
    <property type="evidence" value="ECO:0007669"/>
    <property type="project" value="UniProtKB-KW"/>
</dbReference>
<comment type="subcellular location">
    <subcellularLocation>
        <location evidence="7">Cytoplasm</location>
    </subcellularLocation>
</comment>
<keyword evidence="10" id="KW-1185">Reference proteome</keyword>
<keyword evidence="3 7" id="KW-0028">Amino-acid biosynthesis</keyword>
<dbReference type="PIRSF" id="PIRSF000505">
    <property type="entry name" value="EPSPS"/>
    <property type="match status" value="1"/>
</dbReference>
<comment type="function">
    <text evidence="7">Catalyzes the transfer of the enolpyruvyl moiety of phosphoenolpyruvate (PEP) to the 5-hydroxyl of shikimate-3-phosphate (S3P) to produce enolpyruvyl shikimate-3-phosphate and inorganic phosphate.</text>
</comment>
<evidence type="ECO:0000256" key="4">
    <source>
        <dbReference type="ARBA" id="ARBA00022679"/>
    </source>
</evidence>
<dbReference type="Pfam" id="PF00275">
    <property type="entry name" value="EPSP_synthase"/>
    <property type="match status" value="1"/>
</dbReference>
<feature type="binding site" evidence="7">
    <location>
        <position position="156"/>
    </location>
    <ligand>
        <name>phosphoenolpyruvate</name>
        <dbReference type="ChEBI" id="CHEBI:58702"/>
    </ligand>
</feature>
<dbReference type="EC" id="2.5.1.19" evidence="7"/>
<comment type="catalytic activity">
    <reaction evidence="6">
        <text>3-phosphoshikimate + phosphoenolpyruvate = 5-O-(1-carboxyvinyl)-3-phosphoshikimate + phosphate</text>
        <dbReference type="Rhea" id="RHEA:21256"/>
        <dbReference type="ChEBI" id="CHEBI:43474"/>
        <dbReference type="ChEBI" id="CHEBI:57701"/>
        <dbReference type="ChEBI" id="CHEBI:58702"/>
        <dbReference type="ChEBI" id="CHEBI:145989"/>
        <dbReference type="EC" id="2.5.1.19"/>
    </reaction>
    <physiologicalReaction direction="left-to-right" evidence="6">
        <dbReference type="Rhea" id="RHEA:21257"/>
    </physiologicalReaction>
</comment>
<dbReference type="GeneID" id="68864944"/>
<dbReference type="PANTHER" id="PTHR21090">
    <property type="entry name" value="AROM/DEHYDROQUINATE SYNTHASE"/>
    <property type="match status" value="1"/>
</dbReference>
<comment type="similarity">
    <text evidence="2 7">Belongs to the EPSP synthase family.</text>
</comment>
<evidence type="ECO:0000256" key="1">
    <source>
        <dbReference type="ARBA" id="ARBA00004811"/>
    </source>
</evidence>
<dbReference type="GO" id="GO:0003866">
    <property type="term" value="F:3-phosphoshikimate 1-carboxyvinyltransferase activity"/>
    <property type="evidence" value="ECO:0007669"/>
    <property type="project" value="UniProtKB-UniRule"/>
</dbReference>
<dbReference type="GO" id="GO:0005737">
    <property type="term" value="C:cytoplasm"/>
    <property type="evidence" value="ECO:0007669"/>
    <property type="project" value="UniProtKB-SubCell"/>
</dbReference>
<name>A0AAQ4CN22_9CREN</name>
<feature type="binding site" evidence="7">
    <location>
        <position position="20"/>
    </location>
    <ligand>
        <name>phosphoenolpyruvate</name>
        <dbReference type="ChEBI" id="CHEBI:58702"/>
    </ligand>
</feature>
<dbReference type="Proteomes" id="UP001319921">
    <property type="component" value="Chromosome"/>
</dbReference>
<comment type="caution">
    <text evidence="7">Lacks conserved residue(s) required for the propagation of feature annotation.</text>
</comment>
<comment type="subunit">
    <text evidence="7">Monomer.</text>
</comment>
<protein>
    <recommendedName>
        <fullName evidence="7">3-phosphoshikimate 1-carboxyvinyltransferase</fullName>
        <ecNumber evidence="7">2.5.1.19</ecNumber>
    </recommendedName>
    <alternativeName>
        <fullName evidence="7">5-enolpyruvylshikimate-3-phosphate synthase</fullName>
        <shortName evidence="7">EPSP synthase</shortName>
        <shortName evidence="7">EPSPS</shortName>
    </alternativeName>
</protein>
<dbReference type="InterPro" id="IPR013792">
    <property type="entry name" value="RNA3'P_cycl/enolpyr_Trfase_a/b"/>
</dbReference>
<evidence type="ECO:0000256" key="6">
    <source>
        <dbReference type="ARBA" id="ARBA00044633"/>
    </source>
</evidence>
<dbReference type="PROSITE" id="PS00104">
    <property type="entry name" value="EPSP_SYNTHASE_1"/>
    <property type="match status" value="1"/>
</dbReference>
<feature type="domain" description="Enolpyruvate transferase" evidence="8">
    <location>
        <begin position="7"/>
        <end position="404"/>
    </location>
</feature>
<feature type="binding site" evidence="7">
    <location>
        <position position="181"/>
    </location>
    <ligand>
        <name>3-phosphoshikimate</name>
        <dbReference type="ChEBI" id="CHEBI:145989"/>
    </ligand>
</feature>
<proteinExistence type="inferred from homology"/>
<feature type="binding site" evidence="7">
    <location>
        <position position="155"/>
    </location>
    <ligand>
        <name>3-phosphoshikimate</name>
        <dbReference type="ChEBI" id="CHEBI:145989"/>
    </ligand>
</feature>
<dbReference type="GO" id="GO:0009423">
    <property type="term" value="P:chorismate biosynthetic process"/>
    <property type="evidence" value="ECO:0007669"/>
    <property type="project" value="UniProtKB-UniRule"/>
</dbReference>
<keyword evidence="7" id="KW-0963">Cytoplasm</keyword>
<dbReference type="InterPro" id="IPR006264">
    <property type="entry name" value="EPSP_synthase"/>
</dbReference>
<evidence type="ECO:0000313" key="9">
    <source>
        <dbReference type="EMBL" id="BDB97203.1"/>
    </source>
</evidence>
<dbReference type="SUPFAM" id="SSF55205">
    <property type="entry name" value="EPT/RTPC-like"/>
    <property type="match status" value="1"/>
</dbReference>
<dbReference type="AlphaFoldDB" id="A0AAQ4CN22"/>
<evidence type="ECO:0000313" key="10">
    <source>
        <dbReference type="Proteomes" id="UP001319921"/>
    </source>
</evidence>
<feature type="binding site" evidence="7">
    <location>
        <position position="327"/>
    </location>
    <ligand>
        <name>phosphoenolpyruvate</name>
        <dbReference type="ChEBI" id="CHEBI:58702"/>
    </ligand>
</feature>
<dbReference type="PROSITE" id="PS00885">
    <property type="entry name" value="EPSP_SYNTHASE_2"/>
    <property type="match status" value="1"/>
</dbReference>
<sequence length="414" mass="45851">MIVKVHPSKASGVIRAPQSKSIAIRLIFLSLFTKVKLNNLLLSDDVIDAINAVKALGVKVENESTFIPPDKLEVKEKYIRLKGSGTVLRTLIPIIAAIGGEVVIDGSESLRKRPIRRVVEALNNFGVTFSSDSLPLKISGKLNVNSVKIFGDESSQYITGLIYAFHILNGGKIEIIPPISSKSYILLTIDIFNKLGSDIKINGNEIYINPNKLEEYNGEVPGDYGLASFYALTGLISEGNITIYGLWKPEKYFGDHSIVEIFRNMGAFSEYYNGKWIVKHSDKYLPIKIDIDDAPDLAMSIAGLSAIADGISEIQSIRRLRIKESDRVNSIKNILASYGIESEIKNDSLIIFGKRRDLLKYAITDCFNDHRVAMLSSILALIKGGIILNAECVNKSNPNYWQDLISLNIKLSIE</sequence>
<comment type="pathway">
    <text evidence="1">Metabolic intermediate biosynthesis; chorismate biosynthesis; chorismate from D-erythrose 4-phosphate and phosphoenolpyruvate: step 6/7.</text>
</comment>
<reference evidence="9 10" key="1">
    <citation type="journal article" date="2022" name="Microbiol. Resour. Announc.">
        <title>Complete Genome Sequence of the Hyperthermophilic and Acidophilic Archaeon Saccharolobus caldissimus Strain HS-3T.</title>
        <authorList>
            <person name="Sakai H.D."/>
            <person name="Kurosawa N."/>
        </authorList>
    </citation>
    <scope>NUCLEOTIDE SEQUENCE [LARGE SCALE GENOMIC DNA]</scope>
    <source>
        <strain evidence="9 10">JCM32116</strain>
    </source>
</reference>
<feature type="binding site" evidence="7">
    <location>
        <position position="25"/>
    </location>
    <ligand>
        <name>3-phosphoshikimate</name>
        <dbReference type="ChEBI" id="CHEBI:145989"/>
    </ligand>
</feature>
<feature type="binding site" evidence="7">
    <location>
        <position position="113"/>
    </location>
    <ligand>
        <name>phosphoenolpyruvate</name>
        <dbReference type="ChEBI" id="CHEBI:58702"/>
    </ligand>
</feature>
<dbReference type="InterPro" id="IPR036968">
    <property type="entry name" value="Enolpyruvate_Tfrase_sf"/>
</dbReference>
<keyword evidence="5 7" id="KW-0057">Aromatic amino acid biosynthesis</keyword>
<feature type="active site" description="Proton acceptor" evidence="7">
    <location>
        <position position="296"/>
    </location>
</feature>
<dbReference type="NCBIfam" id="TIGR01356">
    <property type="entry name" value="aroA"/>
    <property type="match status" value="1"/>
</dbReference>